<evidence type="ECO:0000313" key="12">
    <source>
        <dbReference type="Proteomes" id="UP000427769"/>
    </source>
</evidence>
<dbReference type="AlphaFoldDB" id="A0A5K7Z3I9"/>
<comment type="similarity">
    <text evidence="9">Belongs to the glycosyltransferase group 1 family.</text>
</comment>
<dbReference type="InterPro" id="IPR007507">
    <property type="entry name" value="Glycos_transf_N"/>
</dbReference>
<dbReference type="GO" id="GO:0009245">
    <property type="term" value="P:lipid A biosynthetic process"/>
    <property type="evidence" value="ECO:0007669"/>
    <property type="project" value="TreeGrafter"/>
</dbReference>
<dbReference type="PANTHER" id="PTHR42755:SF1">
    <property type="entry name" value="3-DEOXY-D-MANNO-OCTULOSONIC ACID TRANSFERASE, MITOCHONDRIAL-RELATED"/>
    <property type="match status" value="1"/>
</dbReference>
<comment type="subcellular location">
    <subcellularLocation>
        <location evidence="9">Cell membrane</location>
    </subcellularLocation>
</comment>
<feature type="site" description="Transition state stabilizer" evidence="8">
    <location>
        <position position="216"/>
    </location>
</feature>
<comment type="function">
    <text evidence="9">Involved in lipopolysaccharide (LPS) biosynthesis. Catalyzes the transfer of 3-deoxy-D-manno-octulosonate (Kdo) residue(s) from CMP-Kdo to lipid IV(A), the tetraacyldisaccharide-1,4'-bisphosphate precursor of lipid A.</text>
</comment>
<evidence type="ECO:0000313" key="11">
    <source>
        <dbReference type="EMBL" id="BBO74121.1"/>
    </source>
</evidence>
<evidence type="ECO:0000256" key="8">
    <source>
        <dbReference type="PIRSR" id="PIRSR639901-2"/>
    </source>
</evidence>
<protein>
    <recommendedName>
        <fullName evidence="3 9">3-deoxy-D-manno-octulosonic acid transferase</fullName>
        <shortName evidence="9">Kdo transferase</shortName>
        <ecNumber evidence="2 9">2.4.99.12</ecNumber>
    </recommendedName>
    <alternativeName>
        <fullName evidence="5 9">Lipid IV(A) 3-deoxy-D-manno-octulosonic acid transferase</fullName>
    </alternativeName>
</protein>
<evidence type="ECO:0000256" key="3">
    <source>
        <dbReference type="ARBA" id="ARBA00019077"/>
    </source>
</evidence>
<proteinExistence type="inferred from homology"/>
<dbReference type="Pfam" id="PF04413">
    <property type="entry name" value="Glycos_transf_N"/>
    <property type="match status" value="1"/>
</dbReference>
<keyword evidence="9" id="KW-0472">Membrane</keyword>
<dbReference type="EC" id="2.4.99.12" evidence="2 9"/>
<evidence type="ECO:0000256" key="6">
    <source>
        <dbReference type="ARBA" id="ARBA00049183"/>
    </source>
</evidence>
<keyword evidence="9" id="KW-1003">Cell membrane</keyword>
<evidence type="ECO:0000256" key="7">
    <source>
        <dbReference type="PIRSR" id="PIRSR639901-1"/>
    </source>
</evidence>
<accession>A0A5K7Z3I9</accession>
<dbReference type="RefSeq" id="WP_155303173.1">
    <property type="nucleotide sequence ID" value="NZ_AP021875.1"/>
</dbReference>
<evidence type="ECO:0000256" key="1">
    <source>
        <dbReference type="ARBA" id="ARBA00004713"/>
    </source>
</evidence>
<keyword evidence="9" id="KW-0448">Lipopolysaccharide biosynthesis</keyword>
<feature type="site" description="Transition state stabilizer" evidence="8">
    <location>
        <position position="138"/>
    </location>
</feature>
<dbReference type="UniPathway" id="UPA00958"/>
<dbReference type="OrthoDB" id="9789797at2"/>
<evidence type="ECO:0000256" key="4">
    <source>
        <dbReference type="ARBA" id="ARBA00022679"/>
    </source>
</evidence>
<dbReference type="Gene3D" id="3.40.50.11720">
    <property type="entry name" value="3-Deoxy-D-manno-octulosonic-acid transferase, N-terminal domain"/>
    <property type="match status" value="1"/>
</dbReference>
<comment type="pathway">
    <text evidence="1 9">Bacterial outer membrane biogenesis; LPS core biosynthesis.</text>
</comment>
<evidence type="ECO:0000256" key="2">
    <source>
        <dbReference type="ARBA" id="ARBA00012621"/>
    </source>
</evidence>
<feature type="domain" description="3-deoxy-D-manno-octulosonic-acid transferase N-terminal" evidence="10">
    <location>
        <begin position="39"/>
        <end position="218"/>
    </location>
</feature>
<dbReference type="GO" id="GO:0009244">
    <property type="term" value="P:lipopolysaccharide core region biosynthetic process"/>
    <property type="evidence" value="ECO:0007669"/>
    <property type="project" value="UniProtKB-UniRule"/>
</dbReference>
<dbReference type="SUPFAM" id="SSF53756">
    <property type="entry name" value="UDP-Glycosyltransferase/glycogen phosphorylase"/>
    <property type="match status" value="1"/>
</dbReference>
<dbReference type="Proteomes" id="UP000427769">
    <property type="component" value="Chromosome"/>
</dbReference>
<dbReference type="KEGG" id="dwd:DSCW_15380"/>
<dbReference type="Gene3D" id="3.40.50.2000">
    <property type="entry name" value="Glycogen Phosphorylase B"/>
    <property type="match status" value="1"/>
</dbReference>
<keyword evidence="12" id="KW-1185">Reference proteome</keyword>
<organism evidence="11 12">
    <name type="scientific">Desulfosarcina widdelii</name>
    <dbReference type="NCBI Taxonomy" id="947919"/>
    <lineage>
        <taxon>Bacteria</taxon>
        <taxon>Pseudomonadati</taxon>
        <taxon>Thermodesulfobacteriota</taxon>
        <taxon>Desulfobacteria</taxon>
        <taxon>Desulfobacterales</taxon>
        <taxon>Desulfosarcinaceae</taxon>
        <taxon>Desulfosarcina</taxon>
    </lineage>
</organism>
<reference evidence="11 12" key="1">
    <citation type="submission" date="2019-11" db="EMBL/GenBank/DDBJ databases">
        <title>Comparative genomics of hydrocarbon-degrading Desulfosarcina strains.</title>
        <authorList>
            <person name="Watanabe M."/>
            <person name="Kojima H."/>
            <person name="Fukui M."/>
        </authorList>
    </citation>
    <scope>NUCLEOTIDE SEQUENCE [LARGE SCALE GENOMIC DNA]</scope>
    <source>
        <strain evidence="11 12">PP31</strain>
    </source>
</reference>
<dbReference type="InterPro" id="IPR038107">
    <property type="entry name" value="Glycos_transf_N_sf"/>
</dbReference>
<gene>
    <name evidence="11" type="primary">kdtA</name>
    <name evidence="11" type="ORF">DSCW_15380</name>
</gene>
<comment type="catalytic activity">
    <reaction evidence="6 9">
        <text>lipid IVA (E. coli) + CMP-3-deoxy-beta-D-manno-octulosonate = alpha-Kdo-(2-&gt;6)-lipid IVA (E. coli) + CMP + H(+)</text>
        <dbReference type="Rhea" id="RHEA:28066"/>
        <dbReference type="ChEBI" id="CHEBI:15378"/>
        <dbReference type="ChEBI" id="CHEBI:58603"/>
        <dbReference type="ChEBI" id="CHEBI:60364"/>
        <dbReference type="ChEBI" id="CHEBI:60377"/>
        <dbReference type="ChEBI" id="CHEBI:85987"/>
        <dbReference type="EC" id="2.4.99.12"/>
    </reaction>
</comment>
<dbReference type="GO" id="GO:0043842">
    <property type="term" value="F:Kdo transferase activity"/>
    <property type="evidence" value="ECO:0007669"/>
    <property type="project" value="UniProtKB-EC"/>
</dbReference>
<dbReference type="InterPro" id="IPR039901">
    <property type="entry name" value="Kdotransferase"/>
</dbReference>
<evidence type="ECO:0000256" key="9">
    <source>
        <dbReference type="RuleBase" id="RU365103"/>
    </source>
</evidence>
<dbReference type="EMBL" id="AP021875">
    <property type="protein sequence ID" value="BBO74121.1"/>
    <property type="molecule type" value="Genomic_DNA"/>
</dbReference>
<keyword evidence="4 9" id="KW-0808">Transferase</keyword>
<name>A0A5K7Z3I9_9BACT</name>
<evidence type="ECO:0000256" key="5">
    <source>
        <dbReference type="ARBA" id="ARBA00031445"/>
    </source>
</evidence>
<dbReference type="PANTHER" id="PTHR42755">
    <property type="entry name" value="3-DEOXY-MANNO-OCTULOSONATE CYTIDYLYLTRANSFERASE"/>
    <property type="match status" value="1"/>
</dbReference>
<feature type="active site" description="Proton acceptor" evidence="7">
    <location>
        <position position="68"/>
    </location>
</feature>
<evidence type="ECO:0000259" key="10">
    <source>
        <dbReference type="Pfam" id="PF04413"/>
    </source>
</evidence>
<dbReference type="GO" id="GO:0005886">
    <property type="term" value="C:plasma membrane"/>
    <property type="evidence" value="ECO:0007669"/>
    <property type="project" value="UniProtKB-SubCell"/>
</dbReference>
<sequence length="443" mass="49192">MKIFQFAYNLASFCLAPAVLPVLWYHERRDPERRTAMLQRLGYDDPNPLASNRPAGPVIWIHAVSVGEVKAAEAVIHALNDASSDLSFVLTTTTMTGQRHARNRFGSALRIRYAPLDLWWTTDRFLTLHRPDVLVCMETEIWPNWITLAHRKGIKILFLNGRISSRSIRSYKRIRPLIAPILQKVDAFSMISESDARRIVHLGAPANRVRINGNAKMDAPGVDDDTATLKKLKALYAIDDKTPVFVAGSIRGVEVEILMDVYDRLACRIPELVFIVAPRHIQNAPRIAACARSRAVRWQYRTDLEKNQAKRAAPVVILDTIGELRHVYRFASVVFCGGSLVPLGGQNVLEPAMCGKPVLFGPFMEDFQDASALLEASGGGVCVQNGQALAERAGDLLAHADNARRMGRRAKQAVLANRGAARRHAKVVADMLNLPYRLDLSPG</sequence>